<keyword evidence="1" id="KW-0805">Transcription regulation</keyword>
<evidence type="ECO:0000256" key="2">
    <source>
        <dbReference type="ARBA" id="ARBA00023125"/>
    </source>
</evidence>
<dbReference type="PROSITE" id="PS50977">
    <property type="entry name" value="HTH_TETR_2"/>
    <property type="match status" value="1"/>
</dbReference>
<dbReference type="SUPFAM" id="SSF48498">
    <property type="entry name" value="Tetracyclin repressor-like, C-terminal domain"/>
    <property type="match status" value="1"/>
</dbReference>
<dbReference type="InterPro" id="IPR050109">
    <property type="entry name" value="HTH-type_TetR-like_transc_reg"/>
</dbReference>
<reference evidence="6" key="1">
    <citation type="submission" date="2021-01" db="EMBL/GenBank/DDBJ databases">
        <title>Whole genome shotgun sequence of Actinoplanes tereljensis NBRC 105297.</title>
        <authorList>
            <person name="Komaki H."/>
            <person name="Tamura T."/>
        </authorList>
    </citation>
    <scope>NUCLEOTIDE SEQUENCE</scope>
    <source>
        <strain evidence="6">NBRC 105297</strain>
    </source>
</reference>
<dbReference type="PANTHER" id="PTHR30055">
    <property type="entry name" value="HTH-TYPE TRANSCRIPTIONAL REGULATOR RUTR"/>
    <property type="match status" value="1"/>
</dbReference>
<evidence type="ECO:0000313" key="7">
    <source>
        <dbReference type="Proteomes" id="UP000623608"/>
    </source>
</evidence>
<evidence type="ECO:0000256" key="3">
    <source>
        <dbReference type="ARBA" id="ARBA00023163"/>
    </source>
</evidence>
<dbReference type="InterPro" id="IPR001647">
    <property type="entry name" value="HTH_TetR"/>
</dbReference>
<feature type="DNA-binding region" description="H-T-H motif" evidence="4">
    <location>
        <begin position="36"/>
        <end position="55"/>
    </location>
</feature>
<dbReference type="GO" id="GO:0003700">
    <property type="term" value="F:DNA-binding transcription factor activity"/>
    <property type="evidence" value="ECO:0007669"/>
    <property type="project" value="TreeGrafter"/>
</dbReference>
<dbReference type="InterPro" id="IPR036271">
    <property type="entry name" value="Tet_transcr_reg_TetR-rel_C_sf"/>
</dbReference>
<sequence length="211" mass="22922">MADLLPQKLRADARDNRDRLLEAARELFSERGLEVPMREIARRAEVGPATLYRRFPTKQDLIDAAFTDELHQCATIVHDGCADPDPWRGLCAVVRGITELNAHNQGFVDAFVTSYPGAVDFTAHRAGMLHALADLCRRAREAGALRPDIVLDDLILVLMAGRGLASAPPEIRPAAARRLSALALEAFRAAPAPAELPPPARVALVVLAERG</sequence>
<dbReference type="AlphaFoldDB" id="A0A919NV62"/>
<dbReference type="Pfam" id="PF00440">
    <property type="entry name" value="TetR_N"/>
    <property type="match status" value="1"/>
</dbReference>
<keyword evidence="3" id="KW-0804">Transcription</keyword>
<gene>
    <name evidence="6" type="ORF">Ate02nite_67870</name>
</gene>
<dbReference type="PRINTS" id="PR00455">
    <property type="entry name" value="HTHTETR"/>
</dbReference>
<name>A0A919NV62_9ACTN</name>
<organism evidence="6 7">
    <name type="scientific">Paractinoplanes tereljensis</name>
    <dbReference type="NCBI Taxonomy" id="571912"/>
    <lineage>
        <taxon>Bacteria</taxon>
        <taxon>Bacillati</taxon>
        <taxon>Actinomycetota</taxon>
        <taxon>Actinomycetes</taxon>
        <taxon>Micromonosporales</taxon>
        <taxon>Micromonosporaceae</taxon>
        <taxon>Paractinoplanes</taxon>
    </lineage>
</organism>
<evidence type="ECO:0000259" key="5">
    <source>
        <dbReference type="PROSITE" id="PS50977"/>
    </source>
</evidence>
<evidence type="ECO:0000256" key="1">
    <source>
        <dbReference type="ARBA" id="ARBA00023015"/>
    </source>
</evidence>
<keyword evidence="7" id="KW-1185">Reference proteome</keyword>
<dbReference type="InterPro" id="IPR009057">
    <property type="entry name" value="Homeodomain-like_sf"/>
</dbReference>
<dbReference type="SUPFAM" id="SSF46689">
    <property type="entry name" value="Homeodomain-like"/>
    <property type="match status" value="1"/>
</dbReference>
<evidence type="ECO:0000313" key="6">
    <source>
        <dbReference type="EMBL" id="GIF24057.1"/>
    </source>
</evidence>
<dbReference type="Proteomes" id="UP000623608">
    <property type="component" value="Unassembled WGS sequence"/>
</dbReference>
<dbReference type="Gene3D" id="1.10.357.10">
    <property type="entry name" value="Tetracycline Repressor, domain 2"/>
    <property type="match status" value="1"/>
</dbReference>
<dbReference type="GO" id="GO:0000976">
    <property type="term" value="F:transcription cis-regulatory region binding"/>
    <property type="evidence" value="ECO:0007669"/>
    <property type="project" value="TreeGrafter"/>
</dbReference>
<feature type="domain" description="HTH tetR-type" evidence="5">
    <location>
        <begin position="14"/>
        <end position="73"/>
    </location>
</feature>
<dbReference type="InterPro" id="IPR049445">
    <property type="entry name" value="TetR_SbtR-like_C"/>
</dbReference>
<accession>A0A919NV62</accession>
<protein>
    <submittedName>
        <fullName evidence="6">TetR family transcriptional regulator</fullName>
    </submittedName>
</protein>
<proteinExistence type="predicted"/>
<keyword evidence="2 4" id="KW-0238">DNA-binding</keyword>
<comment type="caution">
    <text evidence="6">The sequence shown here is derived from an EMBL/GenBank/DDBJ whole genome shotgun (WGS) entry which is preliminary data.</text>
</comment>
<dbReference type="Pfam" id="PF21597">
    <property type="entry name" value="TetR_C_43"/>
    <property type="match status" value="1"/>
</dbReference>
<dbReference type="PANTHER" id="PTHR30055:SF234">
    <property type="entry name" value="HTH-TYPE TRANSCRIPTIONAL REGULATOR BETI"/>
    <property type="match status" value="1"/>
</dbReference>
<dbReference type="RefSeq" id="WP_203811919.1">
    <property type="nucleotide sequence ID" value="NZ_BOMY01000042.1"/>
</dbReference>
<evidence type="ECO:0000256" key="4">
    <source>
        <dbReference type="PROSITE-ProRule" id="PRU00335"/>
    </source>
</evidence>
<dbReference type="EMBL" id="BOMY01000042">
    <property type="protein sequence ID" value="GIF24057.1"/>
    <property type="molecule type" value="Genomic_DNA"/>
</dbReference>